<organism evidence="6 7">
    <name type="scientific">Novipirellula herctigrandis</name>
    <dbReference type="NCBI Taxonomy" id="2527986"/>
    <lineage>
        <taxon>Bacteria</taxon>
        <taxon>Pseudomonadati</taxon>
        <taxon>Planctomycetota</taxon>
        <taxon>Planctomycetia</taxon>
        <taxon>Pirellulales</taxon>
        <taxon>Pirellulaceae</taxon>
        <taxon>Novipirellula</taxon>
    </lineage>
</organism>
<dbReference type="EMBL" id="SJPJ01000002">
    <property type="protein sequence ID" value="TWT76189.1"/>
    <property type="molecule type" value="Genomic_DNA"/>
</dbReference>
<keyword evidence="1" id="KW-0723">Serine/threonine-protein kinase</keyword>
<dbReference type="OrthoDB" id="9782201at2"/>
<gene>
    <name evidence="6" type="primary">yqfL_2</name>
    <name evidence="6" type="ORF">CA13_66800</name>
</gene>
<keyword evidence="2 6" id="KW-0808">Transferase</keyword>
<accession>A0A5C5YMX1</accession>
<keyword evidence="3" id="KW-0547">Nucleotide-binding</keyword>
<dbReference type="GO" id="GO:0005524">
    <property type="term" value="F:ATP binding"/>
    <property type="evidence" value="ECO:0007669"/>
    <property type="project" value="InterPro"/>
</dbReference>
<feature type="compositionally biased region" description="Basic residues" evidence="5">
    <location>
        <begin position="1"/>
        <end position="29"/>
    </location>
</feature>
<comment type="caution">
    <text evidence="6">The sequence shown here is derived from an EMBL/GenBank/DDBJ whole genome shotgun (WGS) entry which is preliminary data.</text>
</comment>
<keyword evidence="7" id="KW-1185">Reference proteome</keyword>
<name>A0A5C5YMX1_9BACT</name>
<dbReference type="RefSeq" id="WP_146403999.1">
    <property type="nucleotide sequence ID" value="NZ_SJPJ01000002.1"/>
</dbReference>
<evidence type="ECO:0000256" key="3">
    <source>
        <dbReference type="ARBA" id="ARBA00022741"/>
    </source>
</evidence>
<evidence type="ECO:0000256" key="5">
    <source>
        <dbReference type="SAM" id="MobiDB-lite"/>
    </source>
</evidence>
<dbReference type="AlphaFoldDB" id="A0A5C5YMX1"/>
<proteinExistence type="predicted"/>
<sequence>MKKQTKATKKSRSVKKPVKAKKPSKKAASKKTQPNQENCVTVHLLSAATGILANQVIYSAMAQFPHLSTKVVTHTFVESKEEIESILKKAKGKNVWVFQALLDPEMTELVGKLCDKRSIPHYSLTNNVIRFIADNAKMEPVYEPADRIDEEYFRRLDTLEFTLQHDDSRRLETVGEADIILVGLSRVSKTPTSIVLGELGFKVANVSITLDSGIPEEIKSSYKNKTVALTIQPKRLHEIRSRRMAINKFDKAIHKTSPGDFRYTDLKSIIREVMVAEKLYRDRKFKIVDITDQPVEATVVRILESLKLARPGA</sequence>
<dbReference type="PANTHER" id="PTHR31756">
    <property type="entry name" value="PYRUVATE, PHOSPHATE DIKINASE REGULATORY PROTEIN 1, CHLOROPLASTIC"/>
    <property type="match status" value="1"/>
</dbReference>
<dbReference type="Pfam" id="PF03618">
    <property type="entry name" value="Kinase-PPPase"/>
    <property type="match status" value="1"/>
</dbReference>
<keyword evidence="4" id="KW-0418">Kinase</keyword>
<evidence type="ECO:0000256" key="4">
    <source>
        <dbReference type="ARBA" id="ARBA00022777"/>
    </source>
</evidence>
<protein>
    <submittedName>
        <fullName evidence="6">Putative pyruvate, phosphate dikinase regulatory protein</fullName>
        <ecNumber evidence="6">2.7.11.32</ecNumber>
    </submittedName>
</protein>
<evidence type="ECO:0000313" key="6">
    <source>
        <dbReference type="EMBL" id="TWT76189.1"/>
    </source>
</evidence>
<dbReference type="GO" id="GO:0004674">
    <property type="term" value="F:protein serine/threonine kinase activity"/>
    <property type="evidence" value="ECO:0007669"/>
    <property type="project" value="UniProtKB-KW"/>
</dbReference>
<evidence type="ECO:0000313" key="7">
    <source>
        <dbReference type="Proteomes" id="UP000315010"/>
    </source>
</evidence>
<dbReference type="Proteomes" id="UP000315010">
    <property type="component" value="Unassembled WGS sequence"/>
</dbReference>
<dbReference type="PANTHER" id="PTHR31756:SF3">
    <property type="entry name" value="PYRUVATE, PHOSPHATE DIKINASE REGULATORY PROTEIN 1, CHLOROPLASTIC"/>
    <property type="match status" value="1"/>
</dbReference>
<dbReference type="EC" id="2.7.11.32" evidence="6"/>
<feature type="region of interest" description="Disordered" evidence="5">
    <location>
        <begin position="1"/>
        <end position="35"/>
    </location>
</feature>
<reference evidence="6 7" key="1">
    <citation type="submission" date="2019-02" db="EMBL/GenBank/DDBJ databases">
        <title>Deep-cultivation of Planctomycetes and their phenomic and genomic characterization uncovers novel biology.</title>
        <authorList>
            <person name="Wiegand S."/>
            <person name="Jogler M."/>
            <person name="Boedeker C."/>
            <person name="Pinto D."/>
            <person name="Vollmers J."/>
            <person name="Rivas-Marin E."/>
            <person name="Kohn T."/>
            <person name="Peeters S.H."/>
            <person name="Heuer A."/>
            <person name="Rast P."/>
            <person name="Oberbeckmann S."/>
            <person name="Bunk B."/>
            <person name="Jeske O."/>
            <person name="Meyerdierks A."/>
            <person name="Storesund J.E."/>
            <person name="Kallscheuer N."/>
            <person name="Luecker S."/>
            <person name="Lage O.M."/>
            <person name="Pohl T."/>
            <person name="Merkel B.J."/>
            <person name="Hornburger P."/>
            <person name="Mueller R.-W."/>
            <person name="Bruemmer F."/>
            <person name="Labrenz M."/>
            <person name="Spormann A.M."/>
            <person name="Op Den Camp H."/>
            <person name="Overmann J."/>
            <person name="Amann R."/>
            <person name="Jetten M.S.M."/>
            <person name="Mascher T."/>
            <person name="Medema M.H."/>
            <person name="Devos D.P."/>
            <person name="Kaster A.-K."/>
            <person name="Ovreas L."/>
            <person name="Rohde M."/>
            <person name="Galperin M.Y."/>
            <person name="Jogler C."/>
        </authorList>
    </citation>
    <scope>NUCLEOTIDE SEQUENCE [LARGE SCALE GENOMIC DNA]</scope>
    <source>
        <strain evidence="6 7">CA13</strain>
    </source>
</reference>
<evidence type="ECO:0000256" key="1">
    <source>
        <dbReference type="ARBA" id="ARBA00022527"/>
    </source>
</evidence>
<keyword evidence="6" id="KW-0670">Pyruvate</keyword>
<evidence type="ECO:0000256" key="2">
    <source>
        <dbReference type="ARBA" id="ARBA00022679"/>
    </source>
</evidence>
<dbReference type="InterPro" id="IPR005177">
    <property type="entry name" value="Kinase-pyrophosphorylase"/>
</dbReference>